<proteinExistence type="predicted"/>
<gene>
    <name evidence="2" type="ORF">C0Q70_02548</name>
</gene>
<accession>A0A2T7PQ98</accession>
<evidence type="ECO:0000313" key="3">
    <source>
        <dbReference type="Proteomes" id="UP000245119"/>
    </source>
</evidence>
<dbReference type="EMBL" id="PZQS01000002">
    <property type="protein sequence ID" value="PVD35585.1"/>
    <property type="molecule type" value="Genomic_DNA"/>
</dbReference>
<sequence>MPALARAAARGDTPKRSHKKKGNKEEEKSCDVGWRKELEDTVCGDWLHRLLNTATHGATGRVSATPDLPRRKRRLVPTFGGQTQLSIATDNMEVGVAALTSLTPPTLDRLAWSVITMTRHRAAQYCSKRTQQSYGFISLATG</sequence>
<reference evidence="2 3" key="1">
    <citation type="submission" date="2018-04" db="EMBL/GenBank/DDBJ databases">
        <title>The genome of golden apple snail Pomacea canaliculata provides insight into stress tolerance and invasive adaptation.</title>
        <authorList>
            <person name="Liu C."/>
            <person name="Liu B."/>
            <person name="Ren Y."/>
            <person name="Zhang Y."/>
            <person name="Wang H."/>
            <person name="Li S."/>
            <person name="Jiang F."/>
            <person name="Yin L."/>
            <person name="Zhang G."/>
            <person name="Qian W."/>
            <person name="Fan W."/>
        </authorList>
    </citation>
    <scope>NUCLEOTIDE SEQUENCE [LARGE SCALE GENOMIC DNA]</scope>
    <source>
        <strain evidence="2">SZHN2017</strain>
        <tissue evidence="2">Muscle</tissue>
    </source>
</reference>
<keyword evidence="3" id="KW-1185">Reference proteome</keyword>
<feature type="region of interest" description="Disordered" evidence="1">
    <location>
        <begin position="1"/>
        <end position="29"/>
    </location>
</feature>
<evidence type="ECO:0000313" key="2">
    <source>
        <dbReference type="EMBL" id="PVD35585.1"/>
    </source>
</evidence>
<organism evidence="2 3">
    <name type="scientific">Pomacea canaliculata</name>
    <name type="common">Golden apple snail</name>
    <dbReference type="NCBI Taxonomy" id="400727"/>
    <lineage>
        <taxon>Eukaryota</taxon>
        <taxon>Metazoa</taxon>
        <taxon>Spiralia</taxon>
        <taxon>Lophotrochozoa</taxon>
        <taxon>Mollusca</taxon>
        <taxon>Gastropoda</taxon>
        <taxon>Caenogastropoda</taxon>
        <taxon>Architaenioglossa</taxon>
        <taxon>Ampullarioidea</taxon>
        <taxon>Ampullariidae</taxon>
        <taxon>Pomacea</taxon>
    </lineage>
</organism>
<dbReference type="Proteomes" id="UP000245119">
    <property type="component" value="Linkage Group LG2"/>
</dbReference>
<comment type="caution">
    <text evidence="2">The sequence shown here is derived from an EMBL/GenBank/DDBJ whole genome shotgun (WGS) entry which is preliminary data.</text>
</comment>
<protein>
    <submittedName>
        <fullName evidence="2">Uncharacterized protein</fullName>
    </submittedName>
</protein>
<evidence type="ECO:0000256" key="1">
    <source>
        <dbReference type="SAM" id="MobiDB-lite"/>
    </source>
</evidence>
<dbReference type="AlphaFoldDB" id="A0A2T7PQ98"/>
<name>A0A2T7PQ98_POMCA</name>